<dbReference type="HOGENOM" id="CLU_1758268_0_0_1"/>
<dbReference type="GeneID" id="69034301"/>
<dbReference type="EMBL" id="GG663364">
    <property type="protein sequence ID" value="EEH09639.1"/>
    <property type="molecule type" value="Genomic_DNA"/>
</dbReference>
<sequence>MGGTCSIQQEHPPRRIHDWLSQPADQRIQECARVSLRTLCKSRAAGLATLDGLGGQEGDAGADPKGLPISPEAWTRSGTWPGYAADSSGEFGACGAESQGVCMREAESFSARSTEVIGRRSRIAYLVDLPKNTLDIEPNNKTSSSKLVDIVGV</sequence>
<reference evidence="1" key="1">
    <citation type="submission" date="2009-02" db="EMBL/GenBank/DDBJ databases">
        <title>The Genome Sequence of Ajellomyces capsulatus strain G186AR.</title>
        <authorList>
            <consortium name="The Broad Institute Genome Sequencing Platform"/>
            <person name="Champion M."/>
            <person name="Cuomo C."/>
            <person name="Ma L.-J."/>
            <person name="Henn M.R."/>
            <person name="Sil A."/>
            <person name="Goldman B."/>
            <person name="Young S.K."/>
            <person name="Kodira C.D."/>
            <person name="Zeng Q."/>
            <person name="Koehrsen M."/>
            <person name="Alvarado L."/>
            <person name="Berlin A."/>
            <person name="Borenstein D."/>
            <person name="Chen Z."/>
            <person name="Engels R."/>
            <person name="Freedman E."/>
            <person name="Gellesch M."/>
            <person name="Goldberg J."/>
            <person name="Griggs A."/>
            <person name="Gujja S."/>
            <person name="Heiman D."/>
            <person name="Hepburn T."/>
            <person name="Howarth C."/>
            <person name="Jen D."/>
            <person name="Larson L."/>
            <person name="Lewis B."/>
            <person name="Mehta T."/>
            <person name="Park D."/>
            <person name="Pearson M."/>
            <person name="Roberts A."/>
            <person name="Saif S."/>
            <person name="Shea T."/>
            <person name="Shenoy N."/>
            <person name="Sisk P."/>
            <person name="Stolte C."/>
            <person name="Sykes S."/>
            <person name="Walk T."/>
            <person name="White J."/>
            <person name="Yandava C."/>
            <person name="Klein B."/>
            <person name="McEwen J.G."/>
            <person name="Puccia R."/>
            <person name="Goldman G.H."/>
            <person name="Felipe M.S."/>
            <person name="Nino-Vega G."/>
            <person name="San-Blas G."/>
            <person name="Taylor J."/>
            <person name="Mendoza L."/>
            <person name="Galagan J."/>
            <person name="Nusbaum C."/>
            <person name="Birren B."/>
        </authorList>
    </citation>
    <scope>NUCLEOTIDE SEQUENCE</scope>
    <source>
        <strain evidence="1">G186AR</strain>
    </source>
</reference>
<evidence type="ECO:0000313" key="2">
    <source>
        <dbReference type="Proteomes" id="UP000001631"/>
    </source>
</evidence>
<dbReference type="InParanoid" id="C0NEG8"/>
<protein>
    <submittedName>
        <fullName evidence="1">Uncharacterized protein</fullName>
    </submittedName>
</protein>
<dbReference type="RefSeq" id="XP_045290120.1">
    <property type="nucleotide sequence ID" value="XM_045428334.1"/>
</dbReference>
<dbReference type="Proteomes" id="UP000001631">
    <property type="component" value="Unassembled WGS sequence"/>
</dbReference>
<keyword evidence="2" id="KW-1185">Reference proteome</keyword>
<accession>C0NEG8</accession>
<dbReference type="AlphaFoldDB" id="C0NEG8"/>
<organism evidence="1 2">
    <name type="scientific">Ajellomyces capsulatus (strain G186AR / H82 / ATCC MYA-2454 / RMSCC 2432)</name>
    <name type="common">Darling's disease fungus</name>
    <name type="synonym">Histoplasma capsulatum</name>
    <dbReference type="NCBI Taxonomy" id="447093"/>
    <lineage>
        <taxon>Eukaryota</taxon>
        <taxon>Fungi</taxon>
        <taxon>Dikarya</taxon>
        <taxon>Ascomycota</taxon>
        <taxon>Pezizomycotina</taxon>
        <taxon>Eurotiomycetes</taxon>
        <taxon>Eurotiomycetidae</taxon>
        <taxon>Onygenales</taxon>
        <taxon>Ajellomycetaceae</taxon>
        <taxon>Histoplasma</taxon>
    </lineage>
</organism>
<name>C0NEG8_AJECG</name>
<evidence type="ECO:0000313" key="1">
    <source>
        <dbReference type="EMBL" id="EEH09639.1"/>
    </source>
</evidence>
<proteinExistence type="predicted"/>
<gene>
    <name evidence="1" type="ORF">HCBG_01284</name>
</gene>